<dbReference type="InterPro" id="IPR013525">
    <property type="entry name" value="ABC2_TM"/>
</dbReference>
<evidence type="ECO:0000256" key="3">
    <source>
        <dbReference type="ARBA" id="ARBA00022448"/>
    </source>
</evidence>
<evidence type="ECO:0000256" key="9">
    <source>
        <dbReference type="ARBA" id="ARBA00023251"/>
    </source>
</evidence>
<keyword evidence="6 10" id="KW-0812">Transmembrane</keyword>
<evidence type="ECO:0000256" key="7">
    <source>
        <dbReference type="ARBA" id="ARBA00022989"/>
    </source>
</evidence>
<keyword evidence="5" id="KW-0997">Cell inner membrane</keyword>
<feature type="transmembrane region" description="Helical" evidence="10">
    <location>
        <begin position="55"/>
        <end position="79"/>
    </location>
</feature>
<dbReference type="PANTHER" id="PTHR30413">
    <property type="entry name" value="INNER MEMBRANE TRANSPORT PERMEASE"/>
    <property type="match status" value="1"/>
</dbReference>
<evidence type="ECO:0000256" key="2">
    <source>
        <dbReference type="ARBA" id="ARBA00007783"/>
    </source>
</evidence>
<evidence type="ECO:0000256" key="8">
    <source>
        <dbReference type="ARBA" id="ARBA00023136"/>
    </source>
</evidence>
<dbReference type="GO" id="GO:0140359">
    <property type="term" value="F:ABC-type transporter activity"/>
    <property type="evidence" value="ECO:0007669"/>
    <property type="project" value="InterPro"/>
</dbReference>
<gene>
    <name evidence="12" type="ORF">QQ002_08235</name>
</gene>
<evidence type="ECO:0000256" key="4">
    <source>
        <dbReference type="ARBA" id="ARBA00022475"/>
    </source>
</evidence>
<evidence type="ECO:0000256" key="1">
    <source>
        <dbReference type="ARBA" id="ARBA00004429"/>
    </source>
</evidence>
<organism evidence="12 13">
    <name type="scientific">Demequina lignilytica</name>
    <dbReference type="NCBI Taxonomy" id="3051663"/>
    <lineage>
        <taxon>Bacteria</taxon>
        <taxon>Bacillati</taxon>
        <taxon>Actinomycetota</taxon>
        <taxon>Actinomycetes</taxon>
        <taxon>Micrococcales</taxon>
        <taxon>Demequinaceae</taxon>
        <taxon>Demequina</taxon>
    </lineage>
</organism>
<evidence type="ECO:0000313" key="12">
    <source>
        <dbReference type="EMBL" id="MDN4483522.1"/>
    </source>
</evidence>
<evidence type="ECO:0000259" key="11">
    <source>
        <dbReference type="PROSITE" id="PS51012"/>
    </source>
</evidence>
<name>A0AB35MI76_9MICO</name>
<feature type="transmembrane region" description="Helical" evidence="10">
    <location>
        <begin position="257"/>
        <end position="279"/>
    </location>
</feature>
<keyword evidence="9" id="KW-0046">Antibiotic resistance</keyword>
<dbReference type="PROSITE" id="PS51012">
    <property type="entry name" value="ABC_TM2"/>
    <property type="match status" value="1"/>
</dbReference>
<sequence>MSKIDYRAVAEDAGLPRVGARAPFVAYMRELWTRRHFASTMARFRVEATMAENRLGLAWVVLNPLLQAAVYGLIFGVIMSSDSRPPKFIPFLVTGFFIFTYFSKSFSQGAKSISGNLSLVRSLAFPRMLLPISAVMRQLYELVPMLAVLAVILIGFGEFPDWTWLLMVPILVLMTMFNTGIALIAARLTVHVRDVSQLIPIITRIIFYMSGIFYSLELVLAPPKHPAWLLQVAQLNPVHAFIELSRGALQESQDVPAVLWLVASVAAVGFLAFGLVFFWRAEERYGRE</sequence>
<feature type="transmembrane region" description="Helical" evidence="10">
    <location>
        <begin position="85"/>
        <end position="102"/>
    </location>
</feature>
<dbReference type="InterPro" id="IPR047817">
    <property type="entry name" value="ABC2_TM_bact-type"/>
</dbReference>
<feature type="domain" description="ABC transmembrane type-2" evidence="11">
    <location>
        <begin position="55"/>
        <end position="281"/>
    </location>
</feature>
<comment type="subcellular location">
    <subcellularLocation>
        <location evidence="1">Cell inner membrane</location>
        <topology evidence="1">Multi-pass membrane protein</topology>
    </subcellularLocation>
    <subcellularLocation>
        <location evidence="10">Cell membrane</location>
        <topology evidence="10">Multi-pass membrane protein</topology>
    </subcellularLocation>
</comment>
<evidence type="ECO:0000256" key="10">
    <source>
        <dbReference type="RuleBase" id="RU361157"/>
    </source>
</evidence>
<keyword evidence="8 10" id="KW-0472">Membrane</keyword>
<dbReference type="EMBL" id="JAUHQB010000004">
    <property type="protein sequence ID" value="MDN4483522.1"/>
    <property type="molecule type" value="Genomic_DNA"/>
</dbReference>
<keyword evidence="4 10" id="KW-1003">Cell membrane</keyword>
<dbReference type="PRINTS" id="PR00164">
    <property type="entry name" value="ABC2TRNSPORT"/>
</dbReference>
<keyword evidence="3 10" id="KW-0813">Transport</keyword>
<accession>A0AB35MI76</accession>
<reference evidence="12 13" key="1">
    <citation type="submission" date="2023-06" db="EMBL/GenBank/DDBJ databases">
        <title>SYSU T0a273.</title>
        <authorList>
            <person name="Gao L."/>
            <person name="Fang B.-Z."/>
            <person name="Li W.-J."/>
        </authorList>
    </citation>
    <scope>NUCLEOTIDE SEQUENCE [LARGE SCALE GENOMIC DNA]</scope>
    <source>
        <strain evidence="12 13">SYSU T0a273</strain>
    </source>
</reference>
<dbReference type="GO" id="GO:0046677">
    <property type="term" value="P:response to antibiotic"/>
    <property type="evidence" value="ECO:0007669"/>
    <property type="project" value="UniProtKB-KW"/>
</dbReference>
<dbReference type="GO" id="GO:0043190">
    <property type="term" value="C:ATP-binding cassette (ABC) transporter complex"/>
    <property type="evidence" value="ECO:0007669"/>
    <property type="project" value="InterPro"/>
</dbReference>
<proteinExistence type="inferred from homology"/>
<protein>
    <recommendedName>
        <fullName evidence="10">Transport permease protein</fullName>
    </recommendedName>
</protein>
<feature type="transmembrane region" description="Helical" evidence="10">
    <location>
        <begin position="198"/>
        <end position="216"/>
    </location>
</feature>
<dbReference type="Proteomes" id="UP001172756">
    <property type="component" value="Unassembled WGS sequence"/>
</dbReference>
<comment type="similarity">
    <text evidence="2 10">Belongs to the ABC-2 integral membrane protein family.</text>
</comment>
<dbReference type="InterPro" id="IPR000412">
    <property type="entry name" value="ABC_2_transport"/>
</dbReference>
<dbReference type="RefSeq" id="WP_301160362.1">
    <property type="nucleotide sequence ID" value="NZ_JAUHQB010000004.1"/>
</dbReference>
<feature type="transmembrane region" description="Helical" evidence="10">
    <location>
        <begin position="162"/>
        <end position="186"/>
    </location>
</feature>
<dbReference type="PANTHER" id="PTHR30413:SF8">
    <property type="entry name" value="TRANSPORT PERMEASE PROTEIN"/>
    <property type="match status" value="1"/>
</dbReference>
<evidence type="ECO:0000256" key="6">
    <source>
        <dbReference type="ARBA" id="ARBA00022692"/>
    </source>
</evidence>
<dbReference type="Pfam" id="PF01061">
    <property type="entry name" value="ABC2_membrane"/>
    <property type="match status" value="1"/>
</dbReference>
<comment type="caution">
    <text evidence="12">The sequence shown here is derived from an EMBL/GenBank/DDBJ whole genome shotgun (WGS) entry which is preliminary data.</text>
</comment>
<keyword evidence="7 10" id="KW-1133">Transmembrane helix</keyword>
<dbReference type="AlphaFoldDB" id="A0AB35MI76"/>
<evidence type="ECO:0000313" key="13">
    <source>
        <dbReference type="Proteomes" id="UP001172756"/>
    </source>
</evidence>
<feature type="transmembrane region" description="Helical" evidence="10">
    <location>
        <begin position="139"/>
        <end position="156"/>
    </location>
</feature>
<evidence type="ECO:0000256" key="5">
    <source>
        <dbReference type="ARBA" id="ARBA00022519"/>
    </source>
</evidence>
<dbReference type="GO" id="GO:0015920">
    <property type="term" value="P:lipopolysaccharide transport"/>
    <property type="evidence" value="ECO:0007669"/>
    <property type="project" value="TreeGrafter"/>
</dbReference>